<dbReference type="EMBL" id="SRMB01000001">
    <property type="protein sequence ID" value="TGE29815.1"/>
    <property type="molecule type" value="Genomic_DNA"/>
</dbReference>
<sequence>MPNGFVNVTTLDNNVVAVPRVDTKFMGLNDYFSDNAPLVVRQAISEVSPYYNWRDVLAMLETSKRVSTTKDLEVRSFEQGPMFRPVKIGAIVGSGTASEVVVTLTADSFLDTESLGGTVARTSLMKDDLIRFRNGATGIVRIKAGSGATTQFTLRGVTGSSENITQAVQDHITSGTPLFVYSNAFGEGTYAPTEGLEQSTTQWRNQAQIIKTHRAATGDANAVEIIDWTGKNRYYFKQEVEMGAEHRIKELLAIWFGSGGFTMNEANEPVRMCLGVDTAIDKMGNEYRYTVGTFSLADLDLIVAQIDAVNGGNVYDFYAGSALFRAVQKVFNQAIGATGQTGIDYSNFGDGDPKQKMVDLGVMAIVYGGITFRLIQTDMLSLPELTGINGYNFPNDGYLIPSKRQSVDVSENGRKNKISVNTLEVKYTTEFDGSIRRYKFDPFPRAITGRDQTALELLTQVVPQITNTRKMIKIKALAA</sequence>
<accession>A0A4Z0QJE3</accession>
<gene>
    <name evidence="1" type="ORF">E5K02_10250</name>
</gene>
<name>A0A4Z0QJE3_9BACT</name>
<comment type="caution">
    <text evidence="1">The sequence shown here is derived from an EMBL/GenBank/DDBJ whole genome shotgun (WGS) entry which is preliminary data.</text>
</comment>
<dbReference type="OrthoDB" id="9879504at2"/>
<reference evidence="1 2" key="1">
    <citation type="submission" date="2019-04" db="EMBL/GenBank/DDBJ databases">
        <authorList>
            <person name="Feng G."/>
            <person name="Zhang J."/>
            <person name="Zhu H."/>
        </authorList>
    </citation>
    <scope>NUCLEOTIDE SEQUENCE [LARGE SCALE GENOMIC DNA]</scope>
    <source>
        <strain evidence="1 2">9PBR-1</strain>
    </source>
</reference>
<keyword evidence="2" id="KW-1185">Reference proteome</keyword>
<proteinExistence type="predicted"/>
<protein>
    <submittedName>
        <fullName evidence="1">Uncharacterized protein</fullName>
    </submittedName>
</protein>
<evidence type="ECO:0000313" key="1">
    <source>
        <dbReference type="EMBL" id="TGE29815.1"/>
    </source>
</evidence>
<organism evidence="1 2">
    <name type="scientific">Hymenobacter metallicola</name>
    <dbReference type="NCBI Taxonomy" id="2563114"/>
    <lineage>
        <taxon>Bacteria</taxon>
        <taxon>Pseudomonadati</taxon>
        <taxon>Bacteroidota</taxon>
        <taxon>Cytophagia</taxon>
        <taxon>Cytophagales</taxon>
        <taxon>Hymenobacteraceae</taxon>
        <taxon>Hymenobacter</taxon>
    </lineage>
</organism>
<evidence type="ECO:0000313" key="2">
    <source>
        <dbReference type="Proteomes" id="UP000298471"/>
    </source>
</evidence>
<dbReference type="AlphaFoldDB" id="A0A4Z0QJE3"/>
<dbReference type="RefSeq" id="WP_135394621.1">
    <property type="nucleotide sequence ID" value="NZ_SRMB01000001.1"/>
</dbReference>
<dbReference type="Proteomes" id="UP000298471">
    <property type="component" value="Unassembled WGS sequence"/>
</dbReference>